<reference evidence="3" key="1">
    <citation type="submission" date="2022-10" db="EMBL/GenBank/DDBJ databases">
        <title>Novel sulphate-reducing endosymbionts in the free-living metamonad Anaeramoeba.</title>
        <authorList>
            <person name="Jerlstrom-Hultqvist J."/>
            <person name="Cepicka I."/>
            <person name="Gallot-Lavallee L."/>
            <person name="Salas-Leiva D."/>
            <person name="Curtis B.A."/>
            <person name="Zahonova K."/>
            <person name="Pipaliya S."/>
            <person name="Dacks J."/>
            <person name="Roger A.J."/>
        </authorList>
    </citation>
    <scope>NUCLEOTIDE SEQUENCE</scope>
    <source>
        <strain evidence="3">BMAN</strain>
    </source>
</reference>
<name>A0A9Q0R4L2_ANAIG</name>
<dbReference type="Proteomes" id="UP001149090">
    <property type="component" value="Unassembled WGS sequence"/>
</dbReference>
<keyword evidence="1" id="KW-0175">Coiled coil</keyword>
<dbReference type="OrthoDB" id="2444305at2759"/>
<feature type="coiled-coil region" evidence="1">
    <location>
        <begin position="4"/>
        <end position="68"/>
    </location>
</feature>
<protein>
    <recommendedName>
        <fullName evidence="2">TLDc domain-containing protein</fullName>
    </recommendedName>
</protein>
<dbReference type="SMART" id="SM00584">
    <property type="entry name" value="TLDc"/>
    <property type="match status" value="1"/>
</dbReference>
<evidence type="ECO:0000313" key="4">
    <source>
        <dbReference type="Proteomes" id="UP001149090"/>
    </source>
</evidence>
<sequence length="281" mass="33327">MDSNNQQINELIKTINEKDNLIQELYKENKELLYKNEALYKQIQEKDKQIFELHKQIQEKKIEEKEKEVEKMKPVFDEIEEMKKQFQSFWNSEIVKDIEYIKKLQEWVNDNDFFSKMKKGFSAKRDGFDSETWHKAVDGKGKTLVIIKTKQNFIFGGFTQVGWTNDKSKWRKEDRNDDNDGYIPDSNAFVFSLRNDKGDRKPKKFTIKQGEEEYAIFYDLSYGPVFGSDIELNSNLQPGYSNFGNIYNLPNGIEYDTNEARSYLAGSYNNWIVDELESYFI</sequence>
<organism evidence="3 4">
    <name type="scientific">Anaeramoeba ignava</name>
    <name type="common">Anaerobic marine amoeba</name>
    <dbReference type="NCBI Taxonomy" id="1746090"/>
    <lineage>
        <taxon>Eukaryota</taxon>
        <taxon>Metamonada</taxon>
        <taxon>Anaeramoebidae</taxon>
        <taxon>Anaeramoeba</taxon>
    </lineage>
</organism>
<accession>A0A9Q0R4L2</accession>
<keyword evidence="4" id="KW-1185">Reference proteome</keyword>
<dbReference type="InterPro" id="IPR006571">
    <property type="entry name" value="TLDc_dom"/>
</dbReference>
<dbReference type="PROSITE" id="PS51886">
    <property type="entry name" value="TLDC"/>
    <property type="match status" value="1"/>
</dbReference>
<comment type="caution">
    <text evidence="3">The sequence shown here is derived from an EMBL/GenBank/DDBJ whole genome shotgun (WGS) entry which is preliminary data.</text>
</comment>
<dbReference type="EMBL" id="JAPDFW010000147">
    <property type="protein sequence ID" value="KAJ5066283.1"/>
    <property type="molecule type" value="Genomic_DNA"/>
</dbReference>
<evidence type="ECO:0000256" key="1">
    <source>
        <dbReference type="SAM" id="Coils"/>
    </source>
</evidence>
<proteinExistence type="predicted"/>
<evidence type="ECO:0000313" key="3">
    <source>
        <dbReference type="EMBL" id="KAJ5066283.1"/>
    </source>
</evidence>
<dbReference type="AlphaFoldDB" id="A0A9Q0R4L2"/>
<evidence type="ECO:0000259" key="2">
    <source>
        <dbReference type="PROSITE" id="PS51886"/>
    </source>
</evidence>
<gene>
    <name evidence="3" type="ORF">M0811_03616</name>
</gene>
<feature type="domain" description="TLDc" evidence="2">
    <location>
        <begin position="93"/>
        <end position="281"/>
    </location>
</feature>
<dbReference type="Pfam" id="PF07534">
    <property type="entry name" value="TLD"/>
    <property type="match status" value="1"/>
</dbReference>